<dbReference type="InterPro" id="IPR005801">
    <property type="entry name" value="ADC_synthase"/>
</dbReference>
<dbReference type="RefSeq" id="WP_088984044.1">
    <property type="nucleotide sequence ID" value="NZ_LT607413.1"/>
</dbReference>
<dbReference type="SUPFAM" id="SSF56322">
    <property type="entry name" value="ADC synthase"/>
    <property type="match status" value="1"/>
</dbReference>
<dbReference type="GO" id="GO:0046872">
    <property type="term" value="F:metal ion binding"/>
    <property type="evidence" value="ECO:0007669"/>
    <property type="project" value="UniProtKB-KW"/>
</dbReference>
<proteinExistence type="predicted"/>
<sequence>MSDRAGAGADGTLQRYLHASVTVARDPVAAGVDLVHRARGPLVVYERPGEVAVASGVLAEIVLDRRQVQVRIGEHRHVEPTGDEPLQQVHRLLAGLDVAGWRAYGWIGFELSYLLHGMPEAVGPAPLLHLVVPRREARISNRTAHLRATDPAGLADLSARLSAVPDQPPHHADGRPVDESSGAVEYRAAVASAIRDIRGGDLQKVILSRVVPVPGPVDLVATYRTGRRRNTPARSFLLRIGGVQAAGFSPETVIEVGADGTISTQPLAGTRALSGLDTVDEELRAELLGDPKEIFEHAISVQAAQEELRGVCRDGSVHIEEFLTVQRRGSVQHLASRVTGRLDAGRNCWHAAAALFPAITASGIPKRAACAAIHRYETTPRGLYSGAVVVADSDGGLDAALVLRTVFQQDGRTWLRAGAGIVAQSTPERELEETREKLRSVSPFLVGTDEPVPVAGGEVA</sequence>
<evidence type="ECO:0000259" key="5">
    <source>
        <dbReference type="Pfam" id="PF00425"/>
    </source>
</evidence>
<evidence type="ECO:0000256" key="1">
    <source>
        <dbReference type="ARBA" id="ARBA00001946"/>
    </source>
</evidence>
<dbReference type="EMBL" id="LT607413">
    <property type="protein sequence ID" value="SCF33000.1"/>
    <property type="molecule type" value="Genomic_DNA"/>
</dbReference>
<protein>
    <submittedName>
        <fullName evidence="6">Salicylate synthetase</fullName>
    </submittedName>
</protein>
<dbReference type="InParanoid" id="A0A1C4ZIW7"/>
<dbReference type="GO" id="GO:0000162">
    <property type="term" value="P:L-tryptophan biosynthetic process"/>
    <property type="evidence" value="ECO:0007669"/>
    <property type="project" value="TreeGrafter"/>
</dbReference>
<organism evidence="6 7">
    <name type="scientific">Micromonospora echinospora</name>
    <name type="common">Micromonospora purpurea</name>
    <dbReference type="NCBI Taxonomy" id="1877"/>
    <lineage>
        <taxon>Bacteria</taxon>
        <taxon>Bacillati</taxon>
        <taxon>Actinomycetota</taxon>
        <taxon>Actinomycetes</taxon>
        <taxon>Micromonosporales</taxon>
        <taxon>Micromonosporaceae</taxon>
        <taxon>Micromonospora</taxon>
    </lineage>
</organism>
<reference evidence="7" key="1">
    <citation type="submission" date="2016-06" db="EMBL/GenBank/DDBJ databases">
        <authorList>
            <person name="Varghese N."/>
            <person name="Submissions Spin"/>
        </authorList>
    </citation>
    <scope>NUCLEOTIDE SEQUENCE [LARGE SCALE GENOMIC DNA]</scope>
    <source>
        <strain evidence="7">DSM 43816</strain>
    </source>
</reference>
<feature type="domain" description="Chorismate-utilising enzyme C-terminal" evidence="5">
    <location>
        <begin position="185"/>
        <end position="437"/>
    </location>
</feature>
<evidence type="ECO:0000256" key="2">
    <source>
        <dbReference type="ARBA" id="ARBA00022723"/>
    </source>
</evidence>
<dbReference type="Proteomes" id="UP000198253">
    <property type="component" value="Chromosome I"/>
</dbReference>
<evidence type="ECO:0000313" key="7">
    <source>
        <dbReference type="Proteomes" id="UP000198253"/>
    </source>
</evidence>
<dbReference type="GO" id="GO:0016833">
    <property type="term" value="F:oxo-acid-lyase activity"/>
    <property type="evidence" value="ECO:0007669"/>
    <property type="project" value="InterPro"/>
</dbReference>
<dbReference type="AlphaFoldDB" id="A0A1C4ZIW7"/>
<dbReference type="InterPro" id="IPR015890">
    <property type="entry name" value="Chorismate_C"/>
</dbReference>
<dbReference type="PANTHER" id="PTHR11236">
    <property type="entry name" value="AMINOBENZOATE/ANTHRANILATE SYNTHASE"/>
    <property type="match status" value="1"/>
</dbReference>
<dbReference type="InterPro" id="IPR019996">
    <property type="entry name" value="Salicylate_synthase"/>
</dbReference>
<dbReference type="FunCoup" id="A0A1C4ZIW7">
    <property type="interactions" value="6"/>
</dbReference>
<accession>A0A1C4ZIW7</accession>
<keyword evidence="7" id="KW-1185">Reference proteome</keyword>
<gene>
    <name evidence="6" type="ORF">GA0070618_5338</name>
</gene>
<dbReference type="InterPro" id="IPR019999">
    <property type="entry name" value="Anth_synth_I-like"/>
</dbReference>
<evidence type="ECO:0000256" key="3">
    <source>
        <dbReference type="ARBA" id="ARBA00022842"/>
    </source>
</evidence>
<dbReference type="GO" id="GO:0008909">
    <property type="term" value="F:isochorismate synthase activity"/>
    <property type="evidence" value="ECO:0007669"/>
    <property type="project" value="InterPro"/>
</dbReference>
<dbReference type="NCBIfam" id="TIGR03494">
    <property type="entry name" value="salicyl_syn"/>
    <property type="match status" value="1"/>
</dbReference>
<evidence type="ECO:0000313" key="6">
    <source>
        <dbReference type="EMBL" id="SCF33000.1"/>
    </source>
</evidence>
<keyword evidence="3" id="KW-0460">Magnesium</keyword>
<comment type="cofactor">
    <cofactor evidence="1">
        <name>Mg(2+)</name>
        <dbReference type="ChEBI" id="CHEBI:18420"/>
    </cofactor>
</comment>
<keyword evidence="4" id="KW-0456">Lyase</keyword>
<dbReference type="PANTHER" id="PTHR11236:SF48">
    <property type="entry name" value="ISOCHORISMATE SYNTHASE MENF"/>
    <property type="match status" value="1"/>
</dbReference>
<dbReference type="Pfam" id="PF00425">
    <property type="entry name" value="Chorismate_bind"/>
    <property type="match status" value="1"/>
</dbReference>
<dbReference type="OrthoDB" id="3518032at2"/>
<dbReference type="PRINTS" id="PR00095">
    <property type="entry name" value="ANTSNTHASEI"/>
</dbReference>
<keyword evidence="2" id="KW-0479">Metal-binding</keyword>
<name>A0A1C4ZIW7_MICEC</name>
<dbReference type="Gene3D" id="3.60.120.10">
    <property type="entry name" value="Anthranilate synthase"/>
    <property type="match status" value="1"/>
</dbReference>
<evidence type="ECO:0000256" key="4">
    <source>
        <dbReference type="ARBA" id="ARBA00023239"/>
    </source>
</evidence>